<proteinExistence type="inferred from homology"/>
<accession>A0ABD1KJ89</accession>
<dbReference type="CDD" id="cd02897">
    <property type="entry name" value="A2M_2"/>
    <property type="match status" value="1"/>
</dbReference>
<keyword evidence="3" id="KW-0732">Signal</keyword>
<dbReference type="InterPro" id="IPR036595">
    <property type="entry name" value="A-macroglobulin_rcpt-bd_sf"/>
</dbReference>
<evidence type="ECO:0000256" key="1">
    <source>
        <dbReference type="ARBA" id="ARBA00010952"/>
    </source>
</evidence>
<dbReference type="FunFam" id="1.50.10.20:FF:000001">
    <property type="entry name" value="CD109 isoform 1"/>
    <property type="match status" value="1"/>
</dbReference>
<dbReference type="Pfam" id="PF01835">
    <property type="entry name" value="MG2"/>
    <property type="match status" value="1"/>
</dbReference>
<dbReference type="SUPFAM" id="SSF49410">
    <property type="entry name" value="Alpha-macroglobulin receptor domain"/>
    <property type="match status" value="1"/>
</dbReference>
<dbReference type="Pfam" id="PF07678">
    <property type="entry name" value="TED_complement"/>
    <property type="match status" value="1"/>
</dbReference>
<evidence type="ECO:0000256" key="6">
    <source>
        <dbReference type="ARBA" id="ARBA00023157"/>
    </source>
</evidence>
<dbReference type="Proteomes" id="UP001591681">
    <property type="component" value="Unassembled WGS sequence"/>
</dbReference>
<dbReference type="Gene3D" id="2.60.40.10">
    <property type="entry name" value="Immunoglobulins"/>
    <property type="match status" value="1"/>
</dbReference>
<reference evidence="10 11" key="1">
    <citation type="submission" date="2024-09" db="EMBL/GenBank/DDBJ databases">
        <title>A chromosome-level genome assembly of Gray's grenadier anchovy, Coilia grayii.</title>
        <authorList>
            <person name="Fu Z."/>
        </authorList>
    </citation>
    <scope>NUCLEOTIDE SEQUENCE [LARGE SCALE GENOMIC DNA]</scope>
    <source>
        <strain evidence="10">G4</strain>
        <tissue evidence="10">Muscle</tissue>
    </source>
</reference>
<dbReference type="InterPro" id="IPR009048">
    <property type="entry name" value="A-macroglobulin_rcpt-bd"/>
</dbReference>
<evidence type="ECO:0000256" key="5">
    <source>
        <dbReference type="ARBA" id="ARBA00022966"/>
    </source>
</evidence>
<dbReference type="Gene3D" id="2.60.40.690">
    <property type="entry name" value="Alpha-macroglobulin, receptor-binding domain"/>
    <property type="match status" value="1"/>
</dbReference>
<dbReference type="InterPro" id="IPR050473">
    <property type="entry name" value="A2M/Complement_sys"/>
</dbReference>
<dbReference type="Gene3D" id="2.60.120.1540">
    <property type="match status" value="1"/>
</dbReference>
<evidence type="ECO:0000256" key="3">
    <source>
        <dbReference type="ARBA" id="ARBA00022729"/>
    </source>
</evidence>
<dbReference type="InterPro" id="IPR019742">
    <property type="entry name" value="MacrogloblnA2_CS"/>
</dbReference>
<keyword evidence="2" id="KW-0646">Protease inhibitor</keyword>
<sequence>MGHKSSFRLVVKGYEDTRLLFTENTTLKLGQNTVSTLVWTHRAIYRPNQTVKIQVQSVYVDGTPYRGKLDIVAQDPTGNVIQQWRSLDSLQGMGMAELTLPHNPPCGIWAIQATPSLLPLNAITFHFWSVFHLKGSKSNNLKTVADAEEKYSITFSTHPHLLKPSLTFSTQVKISRVDEVSMSVADGESGVRVSVTQLRARRMELEDSGPKGRGDSGVKESGAVVQMAMQTISRTLPEDGKIPIQFHVQEEADTIVIQVTFMSAEQILVLHRTSASPSGPYMQIYPPSQFAQIGDPLQLNIESVHSTKEFHYVVMSRGQVVAAGKETSSSVLLTPTQSWASGACVTAFYQLPSGEIFTDTVNLPRLREQVCNLAVLTDASFQNSGQTGALKYVVGIAVPESHGAENTSSMKTDFSDPWIWMKTDMSDISATSLLLETAAAFSLGKTKSSVRLGDQDSAHVSRLKRMADDKPLTWSVRLPPSLIKGEEFILEVTVLNHLKHDTEVTVAVDKNQMFEFVSGDVSTPNKQILGLKALGQAGALFPIRPLVLGEVPFSIHVMSSDMQNYTAAKLIVLPEGHQQTFSQSLFLDIPPLKSNLSKEVRFTLPGGVVPGTPRAHVAVTGDILALSIAGLDSLVQMPVGCGEQNMVHFAPSVYVLRYLSQASHTNNEIAQKALAYMKEGYNRELLYLRNDGSFSGFGQSDASGSTWLTAFVLRCFLQARAFMEIDQSMLSKAFTWLADQQTPKGSFTEPGRVLHTQLQGGLDGPVSLTAYVLVTLLEDKTQTGFYPGNVSKAQEFLEAQLANGISSNYSLSLVAYALTLANSPKAEGAINQLMRRADIRDGVVFWTSGDADLTDSWQPSSACIEMAAYVLLTLFKQGSIVESIELMKWLSRQRGPLGGFGSTQDTIIALEALSFYAVFSGSDAINLNIKVTSKISPKEMSFKINSTNYLNRHQQEIPLDTSVYLDILLEGRGFALFQMNIFYNLESLALSQTARHASSHEAFGLRVEVSDDEAGMGRILLAICTKLLDSQSVEQTGMAMLDVQILSGFMLRQSSFETNDLVKKVELLPGRIVLYLDSLGKTEKCVNFPLVREFKVAHVQPALIQVFDYYEPRRRAERLYHSKVMQDLTVCTFCGANCNHCWGKTGTTSDTPTIHSTKNTIYGLGCLLLFVHYMIMK</sequence>
<protein>
    <recommendedName>
        <fullName evidence="12">CD109 molecule</fullName>
    </recommendedName>
</protein>
<dbReference type="SUPFAM" id="SSF48239">
    <property type="entry name" value="Terpenoid cyclases/Protein prenyltransferases"/>
    <property type="match status" value="1"/>
</dbReference>
<dbReference type="InterPro" id="IPR013783">
    <property type="entry name" value="Ig-like_fold"/>
</dbReference>
<dbReference type="SMART" id="SM01419">
    <property type="entry name" value="Thiol-ester_cl"/>
    <property type="match status" value="1"/>
</dbReference>
<feature type="domain" description="Alpha-macroglobulin receptor-binding" evidence="9">
    <location>
        <begin position="1036"/>
        <end position="1120"/>
    </location>
</feature>
<evidence type="ECO:0000259" key="8">
    <source>
        <dbReference type="SMART" id="SM01359"/>
    </source>
</evidence>
<keyword evidence="6" id="KW-1015">Disulfide bond</keyword>
<dbReference type="PANTHER" id="PTHR11412">
    <property type="entry name" value="MACROGLOBULIN / COMPLEMENT"/>
    <property type="match status" value="1"/>
</dbReference>
<evidence type="ECO:0000256" key="2">
    <source>
        <dbReference type="ARBA" id="ARBA00022690"/>
    </source>
</evidence>
<dbReference type="EMBL" id="JBHFQA010000005">
    <property type="protein sequence ID" value="KAL2099143.1"/>
    <property type="molecule type" value="Genomic_DNA"/>
</dbReference>
<evidence type="ECO:0000313" key="11">
    <source>
        <dbReference type="Proteomes" id="UP001591681"/>
    </source>
</evidence>
<evidence type="ECO:0008006" key="12">
    <source>
        <dbReference type="Google" id="ProtNLM"/>
    </source>
</evidence>
<dbReference type="Gene3D" id="1.50.10.20">
    <property type="match status" value="1"/>
</dbReference>
<name>A0ABD1KJ89_9TELE</name>
<dbReference type="Gene3D" id="2.60.40.1930">
    <property type="match status" value="2"/>
</dbReference>
<dbReference type="GO" id="GO:0004867">
    <property type="term" value="F:serine-type endopeptidase inhibitor activity"/>
    <property type="evidence" value="ECO:0007669"/>
    <property type="project" value="UniProtKB-KW"/>
</dbReference>
<dbReference type="InterPro" id="IPR011626">
    <property type="entry name" value="Alpha-macroglobulin_TED"/>
</dbReference>
<gene>
    <name evidence="10" type="ORF">ACEWY4_005623</name>
</gene>
<dbReference type="Pfam" id="PF07703">
    <property type="entry name" value="A2M_BRD"/>
    <property type="match status" value="1"/>
</dbReference>
<dbReference type="InterPro" id="IPR011625">
    <property type="entry name" value="A2M_N_BRD"/>
</dbReference>
<evidence type="ECO:0000256" key="7">
    <source>
        <dbReference type="ARBA" id="ARBA00023180"/>
    </source>
</evidence>
<evidence type="ECO:0000256" key="4">
    <source>
        <dbReference type="ARBA" id="ARBA00022900"/>
    </source>
</evidence>
<evidence type="ECO:0000259" key="9">
    <source>
        <dbReference type="SMART" id="SM01361"/>
    </source>
</evidence>
<dbReference type="AlphaFoldDB" id="A0ABD1KJ89"/>
<dbReference type="InterPro" id="IPR041813">
    <property type="entry name" value="A2M_TED"/>
</dbReference>
<keyword evidence="4" id="KW-0722">Serine protease inhibitor</keyword>
<evidence type="ECO:0000313" key="10">
    <source>
        <dbReference type="EMBL" id="KAL2099143.1"/>
    </source>
</evidence>
<organism evidence="10 11">
    <name type="scientific">Coilia grayii</name>
    <name type="common">Gray's grenadier anchovy</name>
    <dbReference type="NCBI Taxonomy" id="363190"/>
    <lineage>
        <taxon>Eukaryota</taxon>
        <taxon>Metazoa</taxon>
        <taxon>Chordata</taxon>
        <taxon>Craniata</taxon>
        <taxon>Vertebrata</taxon>
        <taxon>Euteleostomi</taxon>
        <taxon>Actinopterygii</taxon>
        <taxon>Neopterygii</taxon>
        <taxon>Teleostei</taxon>
        <taxon>Clupei</taxon>
        <taxon>Clupeiformes</taxon>
        <taxon>Clupeoidei</taxon>
        <taxon>Engraulidae</taxon>
        <taxon>Coilinae</taxon>
        <taxon>Coilia</taxon>
    </lineage>
</organism>
<comment type="caution">
    <text evidence="10">The sequence shown here is derived from an EMBL/GenBank/DDBJ whole genome shotgun (WGS) entry which is preliminary data.</text>
</comment>
<dbReference type="InterPro" id="IPR002890">
    <property type="entry name" value="MG2"/>
</dbReference>
<dbReference type="InterPro" id="IPR008930">
    <property type="entry name" value="Terpenoid_cyclase/PrenylTrfase"/>
</dbReference>
<comment type="similarity">
    <text evidence="1">Belongs to the protease inhibitor I39 (alpha-2-macroglobulin) family.</text>
</comment>
<keyword evidence="11" id="KW-1185">Reference proteome</keyword>
<dbReference type="PANTHER" id="PTHR11412:SF136">
    <property type="entry name" value="CD109 ANTIGEN"/>
    <property type="match status" value="1"/>
</dbReference>
<dbReference type="SMART" id="SM01361">
    <property type="entry name" value="A2M_recep"/>
    <property type="match status" value="1"/>
</dbReference>
<dbReference type="PROSITE" id="PS00477">
    <property type="entry name" value="ALPHA_2_MACROGLOBULIN"/>
    <property type="match status" value="1"/>
</dbReference>
<dbReference type="InterPro" id="IPR047565">
    <property type="entry name" value="Alpha-macroglob_thiol-ester_cl"/>
</dbReference>
<keyword evidence="7" id="KW-0325">Glycoprotein</keyword>
<keyword evidence="5" id="KW-0882">Thioester bond</keyword>
<dbReference type="Pfam" id="PF07677">
    <property type="entry name" value="A2M_recep"/>
    <property type="match status" value="1"/>
</dbReference>
<dbReference type="SMART" id="SM01359">
    <property type="entry name" value="A2M_N_2"/>
    <property type="match status" value="1"/>
</dbReference>
<feature type="domain" description="Alpha-2-macroglobulin bait region" evidence="8">
    <location>
        <begin position="282"/>
        <end position="398"/>
    </location>
</feature>